<accession>A0ABN0XR02</accession>
<dbReference type="Proteomes" id="UP001501757">
    <property type="component" value="Unassembled WGS sequence"/>
</dbReference>
<proteinExistence type="predicted"/>
<protein>
    <submittedName>
        <fullName evidence="1">Uncharacterized protein</fullName>
    </submittedName>
</protein>
<comment type="caution">
    <text evidence="1">The sequence shown here is derived from an EMBL/GenBank/DDBJ whole genome shotgun (WGS) entry which is preliminary data.</text>
</comment>
<keyword evidence="2" id="KW-1185">Reference proteome</keyword>
<name>A0ABN0XR02_9ALTE</name>
<organism evidence="1 2">
    <name type="scientific">Bowmanella denitrificans</name>
    <dbReference type="NCBI Taxonomy" id="366582"/>
    <lineage>
        <taxon>Bacteria</taxon>
        <taxon>Pseudomonadati</taxon>
        <taxon>Pseudomonadota</taxon>
        <taxon>Gammaproteobacteria</taxon>
        <taxon>Alteromonadales</taxon>
        <taxon>Alteromonadaceae</taxon>
        <taxon>Bowmanella</taxon>
    </lineage>
</organism>
<dbReference type="EMBL" id="BAAAEI010000023">
    <property type="protein sequence ID" value="GAA0370658.1"/>
    <property type="molecule type" value="Genomic_DNA"/>
</dbReference>
<dbReference type="RefSeq" id="WP_343847121.1">
    <property type="nucleotide sequence ID" value="NZ_BAAAEI010000023.1"/>
</dbReference>
<evidence type="ECO:0000313" key="2">
    <source>
        <dbReference type="Proteomes" id="UP001501757"/>
    </source>
</evidence>
<gene>
    <name evidence="1" type="ORF">GCM10009092_38710</name>
</gene>
<evidence type="ECO:0000313" key="1">
    <source>
        <dbReference type="EMBL" id="GAA0370658.1"/>
    </source>
</evidence>
<reference evidence="1 2" key="1">
    <citation type="journal article" date="2019" name="Int. J. Syst. Evol. Microbiol.">
        <title>The Global Catalogue of Microorganisms (GCM) 10K type strain sequencing project: providing services to taxonomists for standard genome sequencing and annotation.</title>
        <authorList>
            <consortium name="The Broad Institute Genomics Platform"/>
            <consortium name="The Broad Institute Genome Sequencing Center for Infectious Disease"/>
            <person name="Wu L."/>
            <person name="Ma J."/>
        </authorList>
    </citation>
    <scope>NUCLEOTIDE SEQUENCE [LARGE SCALE GENOMIC DNA]</scope>
    <source>
        <strain evidence="1 2">JCM 13378</strain>
    </source>
</reference>
<sequence length="405" mass="45859">MTPLNEQDLMALSRTGEQIRHAIRQLLQDVPEHARTITGLSEFMDINRSNSQRLLTAAHRVKTGHDVICALPGIEALDEFVAKSKQLGLDKIKLAEAGKAIEQFRLAIHRYARSHADLKRRLSIPQSQGNIGQSLGGSALELRHQHFIACKQLLGVATEQLFSVHILFENPHRQAFLQELALVAKQGILRNRHAQPFIQYYSHSNPPDFEGPQPIQLDSEMQPDQFSVGVIEPFSSDGLMQAYSGYSAAHSALVFNELGEHHPFDATFLFSNPDELANPLHSDSPFSSTSISIKHPTARLQMLVFLHKDIDRKSNVSTGCYAANSKVQEGKLSSDELWSEKLPDSPELRLTSYESVMQQLQHRQQMMLDFLFHHANLVPEQFSCYLLDIQYPIWSSTYRIYFAHR</sequence>